<keyword evidence="1" id="KW-1133">Transmembrane helix</keyword>
<proteinExistence type="predicted"/>
<reference evidence="3" key="1">
    <citation type="journal article" date="2019" name="Int. J. Syst. Evol. Microbiol.">
        <title>The Global Catalogue of Microorganisms (GCM) 10K type strain sequencing project: providing services to taxonomists for standard genome sequencing and annotation.</title>
        <authorList>
            <consortium name="The Broad Institute Genomics Platform"/>
            <consortium name="The Broad Institute Genome Sequencing Center for Infectious Disease"/>
            <person name="Wu L."/>
            <person name="Ma J."/>
        </authorList>
    </citation>
    <scope>NUCLEOTIDE SEQUENCE [LARGE SCALE GENOMIC DNA]</scope>
    <source>
        <strain evidence="3">CCM 8897</strain>
    </source>
</reference>
<comment type="caution">
    <text evidence="2">The sequence shown here is derived from an EMBL/GenBank/DDBJ whole genome shotgun (WGS) entry which is preliminary data.</text>
</comment>
<keyword evidence="1" id="KW-0812">Transmembrane</keyword>
<name>A0ABW1UN31_9LACO</name>
<protein>
    <submittedName>
        <fullName evidence="2">Uncharacterized protein</fullName>
    </submittedName>
</protein>
<accession>A0ABW1UN31</accession>
<feature type="transmembrane region" description="Helical" evidence="1">
    <location>
        <begin position="51"/>
        <end position="68"/>
    </location>
</feature>
<evidence type="ECO:0000313" key="2">
    <source>
        <dbReference type="EMBL" id="MFC6314601.1"/>
    </source>
</evidence>
<keyword evidence="3" id="KW-1185">Reference proteome</keyword>
<dbReference type="RefSeq" id="WP_125600313.1">
    <property type="nucleotide sequence ID" value="NZ_JBHSSM010000010.1"/>
</dbReference>
<dbReference type="Proteomes" id="UP001596310">
    <property type="component" value="Unassembled WGS sequence"/>
</dbReference>
<evidence type="ECO:0000313" key="3">
    <source>
        <dbReference type="Proteomes" id="UP001596310"/>
    </source>
</evidence>
<sequence length="154" mass="17123">MMIYLLIAALLASMLFGIYWQSQIVIRARYKYTPLIFSILIGGWALSEPINNFAFVILLAAFFTLNFMDGVGGIGSKRLVTSGLFSRVVDYSTVTALKVLPVTLPNGKVRVIIVFVINDAQQIQMNFNQGLEVLLKTLANLLPETVKIEVDHLT</sequence>
<organism evidence="2 3">
    <name type="scientific">Lapidilactobacillus achengensis</name>
    <dbReference type="NCBI Taxonomy" id="2486000"/>
    <lineage>
        <taxon>Bacteria</taxon>
        <taxon>Bacillati</taxon>
        <taxon>Bacillota</taxon>
        <taxon>Bacilli</taxon>
        <taxon>Lactobacillales</taxon>
        <taxon>Lactobacillaceae</taxon>
        <taxon>Lapidilactobacillus</taxon>
    </lineage>
</organism>
<keyword evidence="1" id="KW-0472">Membrane</keyword>
<gene>
    <name evidence="2" type="ORF">ACFQHW_03350</name>
</gene>
<dbReference type="EMBL" id="JBHSSM010000010">
    <property type="protein sequence ID" value="MFC6314601.1"/>
    <property type="molecule type" value="Genomic_DNA"/>
</dbReference>
<evidence type="ECO:0000256" key="1">
    <source>
        <dbReference type="SAM" id="Phobius"/>
    </source>
</evidence>